<evidence type="ECO:0000313" key="7">
    <source>
        <dbReference type="EMBL" id="GAL82226.1"/>
    </source>
</evidence>
<evidence type="ECO:0000256" key="5">
    <source>
        <dbReference type="SAM" id="Phobius"/>
    </source>
</evidence>
<dbReference type="InterPro" id="IPR009908">
    <property type="entry name" value="Methylamine_util_MauE"/>
</dbReference>
<comment type="caution">
    <text evidence="7">The sequence shown here is derived from an EMBL/GenBank/DDBJ whole genome shotgun (WGS) entry which is preliminary data.</text>
</comment>
<evidence type="ECO:0000313" key="8">
    <source>
        <dbReference type="Proteomes" id="UP000029643"/>
    </source>
</evidence>
<comment type="subcellular location">
    <subcellularLocation>
        <location evidence="1">Membrane</location>
        <topology evidence="1">Multi-pass membrane protein</topology>
    </subcellularLocation>
</comment>
<gene>
    <name evidence="7" type="ORF">JCM19274_4414</name>
</gene>
<organism evidence="7 8">
    <name type="scientific">Algibacter lectus</name>
    <dbReference type="NCBI Taxonomy" id="221126"/>
    <lineage>
        <taxon>Bacteria</taxon>
        <taxon>Pseudomonadati</taxon>
        <taxon>Bacteroidota</taxon>
        <taxon>Flavobacteriia</taxon>
        <taxon>Flavobacteriales</taxon>
        <taxon>Flavobacteriaceae</taxon>
        <taxon>Algibacter</taxon>
    </lineage>
</organism>
<evidence type="ECO:0000256" key="1">
    <source>
        <dbReference type="ARBA" id="ARBA00004141"/>
    </source>
</evidence>
<dbReference type="STRING" id="221126.SAMN04489722_101285"/>
<keyword evidence="3 5" id="KW-1133">Transmembrane helix</keyword>
<evidence type="ECO:0000256" key="2">
    <source>
        <dbReference type="ARBA" id="ARBA00022692"/>
    </source>
</evidence>
<dbReference type="GO" id="GO:0016020">
    <property type="term" value="C:membrane"/>
    <property type="evidence" value="ECO:0007669"/>
    <property type="project" value="UniProtKB-SubCell"/>
</dbReference>
<accession>A0A090WZ19</accession>
<sequence>MIKFNNIVESIPILARTLLIILFGYAASSKFLDFSNFQIQLGQSPILTAYAGWVSWGGIPIVELLIVAFLSFPKYVYHAFFASYSLMIMFTTYIIIILNFSDFIPCSCGGVLEKLSWTEHMLLNVLFIAIAILGIVFTTNKNHKTKKLL</sequence>
<feature type="transmembrane region" description="Helical" evidence="5">
    <location>
        <begin position="47"/>
        <end position="72"/>
    </location>
</feature>
<dbReference type="Pfam" id="PF07291">
    <property type="entry name" value="MauE"/>
    <property type="match status" value="1"/>
</dbReference>
<name>A0A090WZ19_9FLAO</name>
<proteinExistence type="predicted"/>
<dbReference type="AlphaFoldDB" id="A0A090WZ19"/>
<evidence type="ECO:0000256" key="4">
    <source>
        <dbReference type="ARBA" id="ARBA00023136"/>
    </source>
</evidence>
<feature type="transmembrane region" description="Helical" evidence="5">
    <location>
        <begin position="79"/>
        <end position="101"/>
    </location>
</feature>
<evidence type="ECO:0000259" key="6">
    <source>
        <dbReference type="Pfam" id="PF07291"/>
    </source>
</evidence>
<dbReference type="GO" id="GO:0030416">
    <property type="term" value="P:methylamine metabolic process"/>
    <property type="evidence" value="ECO:0007669"/>
    <property type="project" value="InterPro"/>
</dbReference>
<feature type="domain" description="Methylamine utilisation protein MauE" evidence="6">
    <location>
        <begin position="11"/>
        <end position="136"/>
    </location>
</feature>
<reference evidence="7 8" key="1">
    <citation type="journal article" date="2014" name="Genome Announc.">
        <title>Draft Genome Sequences of Marine Flavobacterium Algibacter lectus Strains SS8 and NR4.</title>
        <authorList>
            <person name="Takatani N."/>
            <person name="Nakanishi M."/>
            <person name="Meirelles P."/>
            <person name="Mino S."/>
            <person name="Suda W."/>
            <person name="Oshima K."/>
            <person name="Hattori M."/>
            <person name="Ohkuma M."/>
            <person name="Hosokawa M."/>
            <person name="Miyashita K."/>
            <person name="Thompson F.L."/>
            <person name="Niwa A."/>
            <person name="Sawabe T."/>
            <person name="Sawabe T."/>
        </authorList>
    </citation>
    <scope>NUCLEOTIDE SEQUENCE [LARGE SCALE GENOMIC DNA]</scope>
    <source>
        <strain evidence="8">JCM19274</strain>
    </source>
</reference>
<keyword evidence="4 5" id="KW-0472">Membrane</keyword>
<dbReference type="EMBL" id="BBNU01000023">
    <property type="protein sequence ID" value="GAL82226.1"/>
    <property type="molecule type" value="Genomic_DNA"/>
</dbReference>
<evidence type="ECO:0000256" key="3">
    <source>
        <dbReference type="ARBA" id="ARBA00022989"/>
    </source>
</evidence>
<keyword evidence="2 5" id="KW-0812">Transmembrane</keyword>
<dbReference type="RefSeq" id="WP_152596431.1">
    <property type="nucleotide sequence ID" value="NZ_BBNU01000023.1"/>
</dbReference>
<dbReference type="Proteomes" id="UP000029643">
    <property type="component" value="Unassembled WGS sequence"/>
</dbReference>
<feature type="transmembrane region" description="Helical" evidence="5">
    <location>
        <begin position="7"/>
        <end position="27"/>
    </location>
</feature>
<feature type="transmembrane region" description="Helical" evidence="5">
    <location>
        <begin position="121"/>
        <end position="139"/>
    </location>
</feature>
<protein>
    <recommendedName>
        <fullName evidence="6">Methylamine utilisation protein MauE domain-containing protein</fullName>
    </recommendedName>
</protein>